<dbReference type="RefSeq" id="WP_138195040.1">
    <property type="nucleotide sequence ID" value="NZ_VCIW01000009.1"/>
</dbReference>
<dbReference type="HAMAP" id="MF_01506">
    <property type="entry name" value="Tlp"/>
    <property type="match status" value="1"/>
</dbReference>
<keyword evidence="3" id="KW-1185">Reference proteome</keyword>
<protein>
    <submittedName>
        <fullName evidence="2">Small acid-soluble spore protein Tlp</fullName>
    </submittedName>
</protein>
<accession>A0A5R9GDJ3</accession>
<keyword evidence="1" id="KW-0175">Coiled coil</keyword>
<evidence type="ECO:0000313" key="3">
    <source>
        <dbReference type="Proteomes" id="UP000309676"/>
    </source>
</evidence>
<dbReference type="InterPro" id="IPR017524">
    <property type="entry name" value="SASP_thioredoxin-like"/>
</dbReference>
<dbReference type="Pfam" id="PF19824">
    <property type="entry name" value="Tlp"/>
    <property type="match status" value="1"/>
</dbReference>
<dbReference type="EMBL" id="VCIW01000009">
    <property type="protein sequence ID" value="TLS51428.1"/>
    <property type="molecule type" value="Genomic_DNA"/>
</dbReference>
<evidence type="ECO:0000256" key="1">
    <source>
        <dbReference type="SAM" id="Coils"/>
    </source>
</evidence>
<gene>
    <name evidence="2" type="ORF">FE782_15055</name>
</gene>
<organism evidence="2 3">
    <name type="scientific">Paenibacillus antri</name>
    <dbReference type="NCBI Taxonomy" id="2582848"/>
    <lineage>
        <taxon>Bacteria</taxon>
        <taxon>Bacillati</taxon>
        <taxon>Bacillota</taxon>
        <taxon>Bacilli</taxon>
        <taxon>Bacillales</taxon>
        <taxon>Paenibacillaceae</taxon>
        <taxon>Paenibacillus</taxon>
    </lineage>
</organism>
<sequence length="73" mass="8520">MARPDSRTENVDRLNKNTKNTIEKLNEAQEYLQEHADELSPGEASAIRAKNERRRTNIEALEGEIKEERRVEK</sequence>
<dbReference type="OrthoDB" id="1799076at2"/>
<dbReference type="Proteomes" id="UP000309676">
    <property type="component" value="Unassembled WGS sequence"/>
</dbReference>
<proteinExistence type="inferred from homology"/>
<name>A0A5R9GDJ3_9BACL</name>
<evidence type="ECO:0000313" key="2">
    <source>
        <dbReference type="EMBL" id="TLS51428.1"/>
    </source>
</evidence>
<comment type="caution">
    <text evidence="2">The sequence shown here is derived from an EMBL/GenBank/DDBJ whole genome shotgun (WGS) entry which is preliminary data.</text>
</comment>
<dbReference type="AlphaFoldDB" id="A0A5R9GDJ3"/>
<feature type="coiled-coil region" evidence="1">
    <location>
        <begin position="8"/>
        <end position="71"/>
    </location>
</feature>
<reference evidence="2 3" key="1">
    <citation type="submission" date="2019-05" db="EMBL/GenBank/DDBJ databases">
        <authorList>
            <person name="Narsing Rao M.P."/>
            <person name="Li W.J."/>
        </authorList>
    </citation>
    <scope>NUCLEOTIDE SEQUENCE [LARGE SCALE GENOMIC DNA]</scope>
    <source>
        <strain evidence="2 3">SYSU_K30003</strain>
    </source>
</reference>